<protein>
    <submittedName>
        <fullName evidence="2">YibE/F family protein</fullName>
    </submittedName>
</protein>
<gene>
    <name evidence="2" type="ORF">EJN90_02990</name>
</gene>
<dbReference type="PANTHER" id="PTHR41771:SF1">
    <property type="entry name" value="MEMBRANE PROTEIN"/>
    <property type="match status" value="1"/>
</dbReference>
<dbReference type="KEGG" id="jeh:EJN90_02990"/>
<feature type="transmembrane region" description="Helical" evidence="1">
    <location>
        <begin position="222"/>
        <end position="248"/>
    </location>
</feature>
<dbReference type="Pfam" id="PF07907">
    <property type="entry name" value="YibE_F"/>
    <property type="match status" value="1"/>
</dbReference>
<feature type="transmembrane region" description="Helical" evidence="1">
    <location>
        <begin position="52"/>
        <end position="71"/>
    </location>
</feature>
<keyword evidence="1" id="KW-0812">Transmembrane</keyword>
<dbReference type="EMBL" id="CP034465">
    <property type="protein sequence ID" value="AZP03720.1"/>
    <property type="molecule type" value="Genomic_DNA"/>
</dbReference>
<evidence type="ECO:0000256" key="1">
    <source>
        <dbReference type="SAM" id="Phobius"/>
    </source>
</evidence>
<feature type="transmembrane region" description="Helical" evidence="1">
    <location>
        <begin position="29"/>
        <end position="45"/>
    </location>
</feature>
<keyword evidence="3" id="KW-1185">Reference proteome</keyword>
<dbReference type="OrthoDB" id="2414035at2"/>
<proteinExistence type="predicted"/>
<evidence type="ECO:0000313" key="2">
    <source>
        <dbReference type="EMBL" id="AZP03720.1"/>
    </source>
</evidence>
<feature type="transmembrane region" description="Helical" evidence="1">
    <location>
        <begin position="77"/>
        <end position="99"/>
    </location>
</feature>
<dbReference type="Proteomes" id="UP000273326">
    <property type="component" value="Chromosome"/>
</dbReference>
<name>A0A3S9H8Q1_9LACT</name>
<dbReference type="RefSeq" id="WP_126108810.1">
    <property type="nucleotide sequence ID" value="NZ_CP034465.1"/>
</dbReference>
<feature type="transmembrane region" description="Helical" evidence="1">
    <location>
        <begin position="179"/>
        <end position="202"/>
    </location>
</feature>
<dbReference type="PIRSF" id="PIRSF031503">
    <property type="entry name" value="UCP031503_mp"/>
    <property type="match status" value="1"/>
</dbReference>
<keyword evidence="1" id="KW-0472">Membrane</keyword>
<organism evidence="2 3">
    <name type="scientific">Jeotgalibaca ciconiae</name>
    <dbReference type="NCBI Taxonomy" id="2496265"/>
    <lineage>
        <taxon>Bacteria</taxon>
        <taxon>Bacillati</taxon>
        <taxon>Bacillota</taxon>
        <taxon>Bacilli</taxon>
        <taxon>Lactobacillales</taxon>
        <taxon>Carnobacteriaceae</taxon>
        <taxon>Jeotgalibaca</taxon>
    </lineage>
</organism>
<reference evidence="3" key="1">
    <citation type="submission" date="2018-12" db="EMBL/GenBank/DDBJ databases">
        <title>Complete genome sequencing of Jeotgalibaca sp. H21T32.</title>
        <authorList>
            <person name="Bae J.-W."/>
            <person name="Lee S.-Y."/>
        </authorList>
    </citation>
    <scope>NUCLEOTIDE SEQUENCE [LARGE SCALE GENOMIC DNA]</scope>
    <source>
        <strain evidence="3">H21T32</strain>
    </source>
</reference>
<dbReference type="InterPro" id="IPR012507">
    <property type="entry name" value="YibE_F"/>
</dbReference>
<accession>A0A3S9H8Q1</accession>
<sequence length="255" mass="28072">MNVLVGLAIILFVLMKVIGGEKGIRSFMALFFNFGVILLAIFLMANQGNNPIVITLLACMAISYVNLFYINKFNFKSITAIISTIITLVFLILLIFVIVERSKIQGFGIEEVEELQFFSFNVGIDFSKIAISTIIMGTIGAITDTAISISSAMNEIYQHNPSLDSHKLFKSGMNVGKDILGTTTNTLFFAFIGGYLALIIWFKDLAYSFGEVVNSKVFSSEVISIFCTGAGAILIIPITAWLTAYSLVTYKKQKK</sequence>
<keyword evidence="1" id="KW-1133">Transmembrane helix</keyword>
<dbReference type="InterPro" id="IPR014564">
    <property type="entry name" value="UCP031503_TM"/>
</dbReference>
<dbReference type="AlphaFoldDB" id="A0A3S9H8Q1"/>
<evidence type="ECO:0000313" key="3">
    <source>
        <dbReference type="Proteomes" id="UP000273326"/>
    </source>
</evidence>
<dbReference type="PANTHER" id="PTHR41771">
    <property type="entry name" value="MEMBRANE PROTEIN-RELATED"/>
    <property type="match status" value="1"/>
</dbReference>